<dbReference type="AlphaFoldDB" id="A0A5C3QJ38"/>
<organism evidence="2 3">
    <name type="scientific">Pterulicium gracile</name>
    <dbReference type="NCBI Taxonomy" id="1884261"/>
    <lineage>
        <taxon>Eukaryota</taxon>
        <taxon>Fungi</taxon>
        <taxon>Dikarya</taxon>
        <taxon>Basidiomycota</taxon>
        <taxon>Agaricomycotina</taxon>
        <taxon>Agaricomycetes</taxon>
        <taxon>Agaricomycetidae</taxon>
        <taxon>Agaricales</taxon>
        <taxon>Pleurotineae</taxon>
        <taxon>Pterulaceae</taxon>
        <taxon>Pterulicium</taxon>
    </lineage>
</organism>
<feature type="compositionally biased region" description="Low complexity" evidence="1">
    <location>
        <begin position="428"/>
        <end position="444"/>
    </location>
</feature>
<feature type="compositionally biased region" description="Low complexity" evidence="1">
    <location>
        <begin position="287"/>
        <end position="300"/>
    </location>
</feature>
<name>A0A5C3QJ38_9AGAR</name>
<feature type="compositionally biased region" description="Acidic residues" evidence="1">
    <location>
        <begin position="316"/>
        <end position="333"/>
    </location>
</feature>
<feature type="compositionally biased region" description="Acidic residues" evidence="1">
    <location>
        <begin position="469"/>
        <end position="482"/>
    </location>
</feature>
<evidence type="ECO:0000313" key="3">
    <source>
        <dbReference type="Proteomes" id="UP000305067"/>
    </source>
</evidence>
<sequence length="564" mass="61127">MFSFFSRKSHSKPPPEHPFPQEGALDLPEPSEAHLLASPAQAPPPSLSPGPDFNDHHNLETGLDLHAEPAPDLRTVNSLRALIQSIPPKTLQTYTLHTLKSLATDSAEQAIDPVPVLQFFGALAPPPQLHCVRCHNVYFDVENTDRSCTMGHDDDSAEVSRVNRDGYGEYETLFRCCGRTVQGEGDMGPPDGWCFEGQHTTDVKRARYRDDSTPHDDGLKSCVKLLCHDFSASAVRKRRRGHAYDSDDSRHEEDDREDARSISTRGGKNKVKGESGTTPRRGRQTRRAATPSETSASAKPKSTKKRAPKKAKLDIADEEAPPGDAMAVDEEEVPKETKIKKPRAPKSKAVQPSASTADVNMEDPSVPDVGSGSVSQPASPEKKPRKPRAPKSKLVAEPAASNSTAAKGASTAKKHQRKSSTVDGTEVAPRASLRPPPRAASRAPSVPPPTPSSASIVRSVQKKPVYAREEEEESSDHEDDVPTSDASSYVPPSSGRRRSSVPDLRKRQLSKAPTAESDLSNRTAKLTPESPQKAPQTQPASRRKKLAEIVDTSVDGEVGMVGMR</sequence>
<evidence type="ECO:0000313" key="2">
    <source>
        <dbReference type="EMBL" id="TFL01752.1"/>
    </source>
</evidence>
<feature type="compositionally biased region" description="Basic and acidic residues" evidence="1">
    <location>
        <begin position="242"/>
        <end position="260"/>
    </location>
</feature>
<feature type="compositionally biased region" description="Low complexity" evidence="1">
    <location>
        <begin position="363"/>
        <end position="379"/>
    </location>
</feature>
<keyword evidence="3" id="KW-1185">Reference proteome</keyword>
<feature type="compositionally biased region" description="Low complexity" evidence="1">
    <location>
        <begin position="399"/>
        <end position="411"/>
    </location>
</feature>
<protein>
    <submittedName>
        <fullName evidence="2">Uncharacterized protein</fullName>
    </submittedName>
</protein>
<accession>A0A5C3QJ38</accession>
<dbReference type="Proteomes" id="UP000305067">
    <property type="component" value="Unassembled WGS sequence"/>
</dbReference>
<proteinExistence type="predicted"/>
<evidence type="ECO:0000256" key="1">
    <source>
        <dbReference type="SAM" id="MobiDB-lite"/>
    </source>
</evidence>
<dbReference type="OrthoDB" id="3245731at2759"/>
<dbReference type="EMBL" id="ML178824">
    <property type="protein sequence ID" value="TFL01752.1"/>
    <property type="molecule type" value="Genomic_DNA"/>
</dbReference>
<feature type="compositionally biased region" description="Basic residues" evidence="1">
    <location>
        <begin position="301"/>
        <end position="310"/>
    </location>
</feature>
<reference evidence="2 3" key="1">
    <citation type="journal article" date="2019" name="Nat. Ecol. Evol.">
        <title>Megaphylogeny resolves global patterns of mushroom evolution.</title>
        <authorList>
            <person name="Varga T."/>
            <person name="Krizsan K."/>
            <person name="Foldi C."/>
            <person name="Dima B."/>
            <person name="Sanchez-Garcia M."/>
            <person name="Sanchez-Ramirez S."/>
            <person name="Szollosi G.J."/>
            <person name="Szarkandi J.G."/>
            <person name="Papp V."/>
            <person name="Albert L."/>
            <person name="Andreopoulos W."/>
            <person name="Angelini C."/>
            <person name="Antonin V."/>
            <person name="Barry K.W."/>
            <person name="Bougher N.L."/>
            <person name="Buchanan P."/>
            <person name="Buyck B."/>
            <person name="Bense V."/>
            <person name="Catcheside P."/>
            <person name="Chovatia M."/>
            <person name="Cooper J."/>
            <person name="Damon W."/>
            <person name="Desjardin D."/>
            <person name="Finy P."/>
            <person name="Geml J."/>
            <person name="Haridas S."/>
            <person name="Hughes K."/>
            <person name="Justo A."/>
            <person name="Karasinski D."/>
            <person name="Kautmanova I."/>
            <person name="Kiss B."/>
            <person name="Kocsube S."/>
            <person name="Kotiranta H."/>
            <person name="LaButti K.M."/>
            <person name="Lechner B.E."/>
            <person name="Liimatainen K."/>
            <person name="Lipzen A."/>
            <person name="Lukacs Z."/>
            <person name="Mihaltcheva S."/>
            <person name="Morgado L.N."/>
            <person name="Niskanen T."/>
            <person name="Noordeloos M.E."/>
            <person name="Ohm R.A."/>
            <person name="Ortiz-Santana B."/>
            <person name="Ovrebo C."/>
            <person name="Racz N."/>
            <person name="Riley R."/>
            <person name="Savchenko A."/>
            <person name="Shiryaev A."/>
            <person name="Soop K."/>
            <person name="Spirin V."/>
            <person name="Szebenyi C."/>
            <person name="Tomsovsky M."/>
            <person name="Tulloss R.E."/>
            <person name="Uehling J."/>
            <person name="Grigoriev I.V."/>
            <person name="Vagvolgyi C."/>
            <person name="Papp T."/>
            <person name="Martin F.M."/>
            <person name="Miettinen O."/>
            <person name="Hibbett D.S."/>
            <person name="Nagy L.G."/>
        </authorList>
    </citation>
    <scope>NUCLEOTIDE SEQUENCE [LARGE SCALE GENOMIC DNA]</scope>
    <source>
        <strain evidence="2 3">CBS 309.79</strain>
    </source>
</reference>
<feature type="compositionally biased region" description="Polar residues" evidence="1">
    <location>
        <begin position="517"/>
        <end position="540"/>
    </location>
</feature>
<gene>
    <name evidence="2" type="ORF">BDV98DRAFT_68116</name>
</gene>
<feature type="region of interest" description="Disordered" evidence="1">
    <location>
        <begin position="237"/>
        <end position="550"/>
    </location>
</feature>
<feature type="region of interest" description="Disordered" evidence="1">
    <location>
        <begin position="1"/>
        <end position="59"/>
    </location>
</feature>